<dbReference type="AlphaFoldDB" id="A0A7W7NWD6"/>
<evidence type="ECO:0000313" key="1">
    <source>
        <dbReference type="EMBL" id="MBB4859448.1"/>
    </source>
</evidence>
<name>A0A7W7NWD6_9SPHN</name>
<dbReference type="EMBL" id="JACHLR010000011">
    <property type="protein sequence ID" value="MBB4859448.1"/>
    <property type="molecule type" value="Genomic_DNA"/>
</dbReference>
<dbReference type="RefSeq" id="WP_184246356.1">
    <property type="nucleotide sequence ID" value="NZ_JACHLR010000011.1"/>
</dbReference>
<proteinExistence type="predicted"/>
<dbReference type="Proteomes" id="UP000555448">
    <property type="component" value="Unassembled WGS sequence"/>
</dbReference>
<accession>A0A7W7NWD6</accession>
<reference evidence="1 2" key="1">
    <citation type="submission" date="2020-08" db="EMBL/GenBank/DDBJ databases">
        <title>Functional genomics of gut bacteria from endangered species of beetles.</title>
        <authorList>
            <person name="Carlos-Shanley C."/>
        </authorList>
    </citation>
    <scope>NUCLEOTIDE SEQUENCE [LARGE SCALE GENOMIC DNA]</scope>
    <source>
        <strain evidence="1 2">S00245</strain>
    </source>
</reference>
<comment type="caution">
    <text evidence="1">The sequence shown here is derived from an EMBL/GenBank/DDBJ whole genome shotgun (WGS) entry which is preliminary data.</text>
</comment>
<sequence length="54" mass="6055">MDEQQGETDIYSDPDYPVDPSRRYDLQAAKVTVTGVPEDRLQVVAAWLARFGLA</sequence>
<keyword evidence="2" id="KW-1185">Reference proteome</keyword>
<gene>
    <name evidence="1" type="ORF">HNO88_002777</name>
</gene>
<organism evidence="1 2">
    <name type="scientific">Novosphingobium chloroacetimidivorans</name>
    <dbReference type="NCBI Taxonomy" id="1428314"/>
    <lineage>
        <taxon>Bacteria</taxon>
        <taxon>Pseudomonadati</taxon>
        <taxon>Pseudomonadota</taxon>
        <taxon>Alphaproteobacteria</taxon>
        <taxon>Sphingomonadales</taxon>
        <taxon>Sphingomonadaceae</taxon>
        <taxon>Novosphingobium</taxon>
    </lineage>
</organism>
<evidence type="ECO:0000313" key="2">
    <source>
        <dbReference type="Proteomes" id="UP000555448"/>
    </source>
</evidence>
<protein>
    <submittedName>
        <fullName evidence="1">Uncharacterized protein</fullName>
    </submittedName>
</protein>